<dbReference type="STRING" id="227084.SAMN05421855_101679"/>
<gene>
    <name evidence="1" type="ORF">SAMN05421855_101679</name>
</gene>
<evidence type="ECO:0000313" key="2">
    <source>
        <dbReference type="Proteomes" id="UP000199321"/>
    </source>
</evidence>
<dbReference type="EMBL" id="FNBA01000001">
    <property type="protein sequence ID" value="SDE44966.1"/>
    <property type="molecule type" value="Genomic_DNA"/>
</dbReference>
<dbReference type="Proteomes" id="UP000199321">
    <property type="component" value="Unassembled WGS sequence"/>
</dbReference>
<evidence type="ECO:0000313" key="1">
    <source>
        <dbReference type="EMBL" id="SDE44966.1"/>
    </source>
</evidence>
<dbReference type="AlphaFoldDB" id="A0A1G7D214"/>
<reference evidence="1 2" key="1">
    <citation type="submission" date="2016-10" db="EMBL/GenBank/DDBJ databases">
        <authorList>
            <person name="de Groot N.N."/>
        </authorList>
    </citation>
    <scope>NUCLEOTIDE SEQUENCE [LARGE SCALE GENOMIC DNA]</scope>
    <source>
        <strain evidence="1 2">DSM 16195</strain>
    </source>
</reference>
<organism evidence="1 2">
    <name type="scientific">Ulvibacter litoralis</name>
    <dbReference type="NCBI Taxonomy" id="227084"/>
    <lineage>
        <taxon>Bacteria</taxon>
        <taxon>Pseudomonadati</taxon>
        <taxon>Bacteroidota</taxon>
        <taxon>Flavobacteriia</taxon>
        <taxon>Flavobacteriales</taxon>
        <taxon>Flavobacteriaceae</taxon>
        <taxon>Ulvibacter</taxon>
    </lineage>
</organism>
<accession>A0A1G7D214</accession>
<evidence type="ECO:0008006" key="3">
    <source>
        <dbReference type="Google" id="ProtNLM"/>
    </source>
</evidence>
<sequence>MFSFSYGQKVVEKSLDASGLERILISSKTISRISIVSEKTDKITILTKISGETYENLVVTTSEENKTLILDTSYIPFFTAENDKLAAHKVISIEMTVIVPEFFSIAINSEIASVKASGSFDLLSITLRGGNCLVQDFIGNARIKTQKGAITVYTNSTVSGTANSVKGRVENELVSNGMYRIIAESRSGAIGLFQTK</sequence>
<proteinExistence type="predicted"/>
<keyword evidence="2" id="KW-1185">Reference proteome</keyword>
<protein>
    <recommendedName>
        <fullName evidence="3">Adhesin domain-containing protein</fullName>
    </recommendedName>
</protein>
<name>A0A1G7D214_9FLAO</name>